<dbReference type="InterPro" id="IPR029063">
    <property type="entry name" value="SAM-dependent_MTases_sf"/>
</dbReference>
<evidence type="ECO:0000256" key="1">
    <source>
        <dbReference type="ARBA" id="ARBA00022756"/>
    </source>
</evidence>
<evidence type="ECO:0000256" key="2">
    <source>
        <dbReference type="HAMAP-Rule" id="MF_00336"/>
    </source>
</evidence>
<dbReference type="NCBIfam" id="TIGR00347">
    <property type="entry name" value="bioD"/>
    <property type="match status" value="1"/>
</dbReference>
<dbReference type="SUPFAM" id="SSF52540">
    <property type="entry name" value="P-loop containing nucleoside triphosphate hydrolases"/>
    <property type="match status" value="1"/>
</dbReference>
<dbReference type="HAMAP" id="MF_00336">
    <property type="entry name" value="BioD"/>
    <property type="match status" value="1"/>
</dbReference>
<feature type="binding site" evidence="2">
    <location>
        <position position="291"/>
    </location>
    <ligand>
        <name>substrate</name>
    </ligand>
</feature>
<dbReference type="CDD" id="cd03109">
    <property type="entry name" value="DTBS"/>
    <property type="match status" value="1"/>
</dbReference>
<comment type="caution">
    <text evidence="2">Lacks conserved residue(s) required for the propagation of feature annotation.</text>
</comment>
<sequence>MSRHRRVGDAFGAAADEYENAAVLQKLVAEQVADRVAAAAGSSRGVRILEIGCGTGLLTRALRRRLPDALLVATDISEAMLRRCRSASGGDENLLFAAADAACPPMAGTFDVVCASLALQWVEDLPGCLSALAAALRPGGRLVLSTLAENSLAGWRRAAAAEGVRAGTPDYPSAAALEAAWPAAGAGRWTLDTVAVPYASGLDFLRSFHRLGAHLPAPALRPATAGALRRAMRRFDQAGAVADWRVALGEFVSASRRGVFVTGTDTGIGKTLVSACLVRAWDAEYWKPMQTGLAEDPGDTGTVAALAGCTPERVHPPAVELAAPLSPEDAARGERVALHPEALRLPPGGEAPLVVEGAGGVLVPVGGHMLTAHLIARLGLPAILVARSTLGTINHTLLSLEALRARGVRVLGVVMNGPPSANNRAAIERHGRVRVLAELPELAERPPGPDDVARWAALLPPLAALA</sequence>
<comment type="catalytic activity">
    <reaction evidence="2">
        <text>(7R,8S)-7,8-diammoniononanoate + CO2 + ATP = (4R,5S)-dethiobiotin + ADP + phosphate + 3 H(+)</text>
        <dbReference type="Rhea" id="RHEA:15805"/>
        <dbReference type="ChEBI" id="CHEBI:15378"/>
        <dbReference type="ChEBI" id="CHEBI:16526"/>
        <dbReference type="ChEBI" id="CHEBI:30616"/>
        <dbReference type="ChEBI" id="CHEBI:43474"/>
        <dbReference type="ChEBI" id="CHEBI:149469"/>
        <dbReference type="ChEBI" id="CHEBI:149473"/>
        <dbReference type="ChEBI" id="CHEBI:456216"/>
        <dbReference type="EC" id="6.3.3.3"/>
    </reaction>
</comment>
<protein>
    <recommendedName>
        <fullName evidence="2">ATP-dependent dethiobiotin synthetase BioD</fullName>
        <ecNumber evidence="2">6.3.3.3</ecNumber>
    </recommendedName>
    <alternativeName>
        <fullName evidence="2">DTB synthetase</fullName>
        <shortName evidence="2">DTBS</shortName>
    </alternativeName>
    <alternativeName>
        <fullName evidence="2">Dethiobiotin synthase</fullName>
    </alternativeName>
</protein>
<dbReference type="Pfam" id="PF13500">
    <property type="entry name" value="AAA_26"/>
    <property type="match status" value="1"/>
</dbReference>
<comment type="function">
    <text evidence="2">Catalyzes a mechanistically unusual reaction, the ATP-dependent insertion of CO2 between the N7 and N8 nitrogen atoms of 7,8-diaminopelargonic acid (DAPA, also called 7,8-diammoniononanoate) to form a ureido ring.</text>
</comment>
<dbReference type="Proteomes" id="UP001524547">
    <property type="component" value="Unassembled WGS sequence"/>
</dbReference>
<comment type="cofactor">
    <cofactor evidence="2">
        <name>Mg(2+)</name>
        <dbReference type="ChEBI" id="CHEBI:18420"/>
    </cofactor>
</comment>
<dbReference type="CDD" id="cd02440">
    <property type="entry name" value="AdoMet_MTases"/>
    <property type="match status" value="1"/>
</dbReference>
<accession>A0ABT1VV46</accession>
<dbReference type="InterPro" id="IPR004472">
    <property type="entry name" value="DTB_synth_BioD"/>
</dbReference>
<gene>
    <name evidence="2 3" type="primary">bioD</name>
    <name evidence="3" type="ORF">NFI88_05090</name>
</gene>
<dbReference type="EC" id="6.3.3.3" evidence="2"/>
<dbReference type="RefSeq" id="WP_422918964.1">
    <property type="nucleotide sequence ID" value="NZ_JAMZEJ010000003.1"/>
</dbReference>
<keyword evidence="4" id="KW-1185">Reference proteome</keyword>
<feature type="binding site" evidence="2">
    <location>
        <position position="356"/>
    </location>
    <ligand>
        <name>Mg(2+)</name>
        <dbReference type="ChEBI" id="CHEBI:18420"/>
    </ligand>
</feature>
<name>A0ABT1VV46_9PROT</name>
<dbReference type="Pfam" id="PF13489">
    <property type="entry name" value="Methyltransf_23"/>
    <property type="match status" value="1"/>
</dbReference>
<feature type="binding site" evidence="2">
    <location>
        <begin position="267"/>
        <end position="272"/>
    </location>
    <ligand>
        <name>ATP</name>
        <dbReference type="ChEBI" id="CHEBI:30616"/>
    </ligand>
</feature>
<dbReference type="SUPFAM" id="SSF53335">
    <property type="entry name" value="S-adenosyl-L-methionine-dependent methyltransferases"/>
    <property type="match status" value="1"/>
</dbReference>
<keyword evidence="2" id="KW-0067">ATP-binding</keyword>
<evidence type="ECO:0000313" key="4">
    <source>
        <dbReference type="Proteomes" id="UP001524547"/>
    </source>
</evidence>
<feature type="binding site" evidence="2">
    <location>
        <begin position="440"/>
        <end position="442"/>
    </location>
    <ligand>
        <name>ATP</name>
        <dbReference type="ChEBI" id="CHEBI:30616"/>
    </ligand>
</feature>
<feature type="binding site" evidence="2">
    <location>
        <position position="271"/>
    </location>
    <ligand>
        <name>Mg(2+)</name>
        <dbReference type="ChEBI" id="CHEBI:18420"/>
    </ligand>
</feature>
<feature type="binding site" evidence="2">
    <location>
        <begin position="356"/>
        <end position="359"/>
    </location>
    <ligand>
        <name>ATP</name>
        <dbReference type="ChEBI" id="CHEBI:30616"/>
    </ligand>
</feature>
<dbReference type="GO" id="GO:0004141">
    <property type="term" value="F:dethiobiotin synthase activity"/>
    <property type="evidence" value="ECO:0007669"/>
    <property type="project" value="UniProtKB-EC"/>
</dbReference>
<keyword evidence="2" id="KW-0479">Metal-binding</keyword>
<keyword evidence="2" id="KW-0963">Cytoplasm</keyword>
<organism evidence="3 4">
    <name type="scientific">Rhizosaccharibacter radicis</name>
    <dbReference type="NCBI Taxonomy" id="2782605"/>
    <lineage>
        <taxon>Bacteria</taxon>
        <taxon>Pseudomonadati</taxon>
        <taxon>Pseudomonadota</taxon>
        <taxon>Alphaproteobacteria</taxon>
        <taxon>Acetobacterales</taxon>
        <taxon>Acetobacteraceae</taxon>
        <taxon>Rhizosaccharibacter</taxon>
    </lineage>
</organism>
<feature type="active site" evidence="2">
    <location>
        <position position="287"/>
    </location>
</feature>
<keyword evidence="2" id="KW-0547">Nucleotide-binding</keyword>
<evidence type="ECO:0000313" key="3">
    <source>
        <dbReference type="EMBL" id="MCQ8240216.1"/>
    </source>
</evidence>
<comment type="subcellular location">
    <subcellularLocation>
        <location evidence="2">Cytoplasm</location>
    </subcellularLocation>
</comment>
<reference evidence="3 4" key="1">
    <citation type="submission" date="2022-06" db="EMBL/GenBank/DDBJ databases">
        <title>Rhizosaccharibacter gen. nov. sp. nov. KSS12, endophytic bacteria isolated from sugarcane.</title>
        <authorList>
            <person name="Pitiwittayakul N."/>
        </authorList>
    </citation>
    <scope>NUCLEOTIDE SEQUENCE [LARGE SCALE GENOMIC DNA]</scope>
    <source>
        <strain evidence="3 4">KSS12</strain>
    </source>
</reference>
<comment type="pathway">
    <text evidence="2">Cofactor biosynthesis; biotin biosynthesis; biotin from 7,8-diaminononanoate: step 1/2.</text>
</comment>
<dbReference type="PANTHER" id="PTHR43210">
    <property type="entry name" value="DETHIOBIOTIN SYNTHETASE"/>
    <property type="match status" value="1"/>
</dbReference>
<keyword evidence="1 2" id="KW-0093">Biotin biosynthesis</keyword>
<proteinExistence type="inferred from homology"/>
<dbReference type="Gene3D" id="3.40.50.300">
    <property type="entry name" value="P-loop containing nucleotide triphosphate hydrolases"/>
    <property type="match status" value="1"/>
</dbReference>
<dbReference type="Gene3D" id="3.40.50.150">
    <property type="entry name" value="Vaccinia Virus protein VP39"/>
    <property type="match status" value="1"/>
</dbReference>
<keyword evidence="2" id="KW-0460">Magnesium</keyword>
<comment type="caution">
    <text evidence="3">The sequence shown here is derived from an EMBL/GenBank/DDBJ whole genome shotgun (WGS) entry which is preliminary data.</text>
</comment>
<comment type="similarity">
    <text evidence="2">Belongs to the dethiobiotin synthetase family.</text>
</comment>
<dbReference type="PANTHER" id="PTHR43210:SF5">
    <property type="entry name" value="DETHIOBIOTIN SYNTHETASE"/>
    <property type="match status" value="1"/>
</dbReference>
<comment type="subunit">
    <text evidence="2">Homodimer.</text>
</comment>
<keyword evidence="2 3" id="KW-0436">Ligase</keyword>
<dbReference type="EMBL" id="JAMZEJ010000003">
    <property type="protein sequence ID" value="MCQ8240216.1"/>
    <property type="molecule type" value="Genomic_DNA"/>
</dbReference>
<dbReference type="InterPro" id="IPR027417">
    <property type="entry name" value="P-loop_NTPase"/>
</dbReference>